<dbReference type="EMBL" id="JASCZI010241669">
    <property type="protein sequence ID" value="MED6204164.1"/>
    <property type="molecule type" value="Genomic_DNA"/>
</dbReference>
<sequence>MGNRDCNKPSKLGGLPSTDGRAHRVETDGGGEAGTSKLRCEEASRSETSRTETGVAAWRRRAGRKAMGRGGEATNKGRSESMDNRRKGCNLGEQIMTGQEQRERPGL</sequence>
<evidence type="ECO:0000256" key="1">
    <source>
        <dbReference type="SAM" id="MobiDB-lite"/>
    </source>
</evidence>
<dbReference type="Proteomes" id="UP001341840">
    <property type="component" value="Unassembled WGS sequence"/>
</dbReference>
<evidence type="ECO:0000313" key="3">
    <source>
        <dbReference type="Proteomes" id="UP001341840"/>
    </source>
</evidence>
<organism evidence="2 3">
    <name type="scientific">Stylosanthes scabra</name>
    <dbReference type="NCBI Taxonomy" id="79078"/>
    <lineage>
        <taxon>Eukaryota</taxon>
        <taxon>Viridiplantae</taxon>
        <taxon>Streptophyta</taxon>
        <taxon>Embryophyta</taxon>
        <taxon>Tracheophyta</taxon>
        <taxon>Spermatophyta</taxon>
        <taxon>Magnoliopsida</taxon>
        <taxon>eudicotyledons</taxon>
        <taxon>Gunneridae</taxon>
        <taxon>Pentapetalae</taxon>
        <taxon>rosids</taxon>
        <taxon>fabids</taxon>
        <taxon>Fabales</taxon>
        <taxon>Fabaceae</taxon>
        <taxon>Papilionoideae</taxon>
        <taxon>50 kb inversion clade</taxon>
        <taxon>dalbergioids sensu lato</taxon>
        <taxon>Dalbergieae</taxon>
        <taxon>Pterocarpus clade</taxon>
        <taxon>Stylosanthes</taxon>
    </lineage>
</organism>
<keyword evidence="3" id="KW-1185">Reference proteome</keyword>
<name>A0ABU6Y4G5_9FABA</name>
<comment type="caution">
    <text evidence="2">The sequence shown here is derived from an EMBL/GenBank/DDBJ whole genome shotgun (WGS) entry which is preliminary data.</text>
</comment>
<protein>
    <submittedName>
        <fullName evidence="2">Uncharacterized protein</fullName>
    </submittedName>
</protein>
<feature type="region of interest" description="Disordered" evidence="1">
    <location>
        <begin position="1"/>
        <end position="107"/>
    </location>
</feature>
<feature type="compositionally biased region" description="Basic and acidic residues" evidence="1">
    <location>
        <begin position="75"/>
        <end position="86"/>
    </location>
</feature>
<accession>A0ABU6Y4G5</accession>
<feature type="compositionally biased region" description="Basic and acidic residues" evidence="1">
    <location>
        <begin position="38"/>
        <end position="50"/>
    </location>
</feature>
<reference evidence="2 3" key="1">
    <citation type="journal article" date="2023" name="Plants (Basel)">
        <title>Bridging the Gap: Combining Genomics and Transcriptomics Approaches to Understand Stylosanthes scabra, an Orphan Legume from the Brazilian Caatinga.</title>
        <authorList>
            <person name="Ferreira-Neto J.R.C."/>
            <person name="da Silva M.D."/>
            <person name="Binneck E."/>
            <person name="de Melo N.F."/>
            <person name="da Silva R.H."/>
            <person name="de Melo A.L.T.M."/>
            <person name="Pandolfi V."/>
            <person name="Bustamante F.O."/>
            <person name="Brasileiro-Vidal A.C."/>
            <person name="Benko-Iseppon A.M."/>
        </authorList>
    </citation>
    <scope>NUCLEOTIDE SEQUENCE [LARGE SCALE GENOMIC DNA]</scope>
    <source>
        <tissue evidence="2">Leaves</tissue>
    </source>
</reference>
<gene>
    <name evidence="2" type="ORF">PIB30_006580</name>
</gene>
<proteinExistence type="predicted"/>
<evidence type="ECO:0000313" key="2">
    <source>
        <dbReference type="EMBL" id="MED6204164.1"/>
    </source>
</evidence>
<feature type="compositionally biased region" description="Basic residues" evidence="1">
    <location>
        <begin position="58"/>
        <end position="67"/>
    </location>
</feature>